<comment type="caution">
    <text evidence="2">The sequence shown here is derived from an EMBL/GenBank/DDBJ whole genome shotgun (WGS) entry which is preliminary data.</text>
</comment>
<evidence type="ECO:0000313" key="2">
    <source>
        <dbReference type="EMBL" id="MFC5896535.1"/>
    </source>
</evidence>
<dbReference type="Proteomes" id="UP001596241">
    <property type="component" value="Unassembled WGS sequence"/>
</dbReference>
<dbReference type="InterPro" id="IPR011009">
    <property type="entry name" value="Kinase-like_dom_sf"/>
</dbReference>
<dbReference type="InterPro" id="IPR051678">
    <property type="entry name" value="AGP_Transferase"/>
</dbReference>
<dbReference type="InterPro" id="IPR002575">
    <property type="entry name" value="Aminoglycoside_PTrfase"/>
</dbReference>
<sequence length="315" mass="34398">MPTGPATPTAPVDALRAVRALLHREFPGTEVTAVRHLDKGYTSKQWVADTGEGRLLVKAPQREPSVAQLRRLTSAARIAAAHGIPVVRYRRLLPHEPSLGGPLLIQEYEEGDAADEVWEGLDRGRRLTLLHDLGDLVGRLHAVKGPHYGDVAGGPTAPSLPEAVDAEVAALLPQADLTLIGDAEALRSAVRATVAGLDGTANVPVLTHGDLWLPNILVRDGRISCVLDFEHAAWADRFRDFGKLDEHLFDAFPEGRGTFLAAYAAACPLPGDWERRHALGQLLHALAMHVYFRRWSPQWAPQYARQAGEWLLRNG</sequence>
<name>A0ABW1FQQ0_9ACTN</name>
<proteinExistence type="predicted"/>
<keyword evidence="3" id="KW-1185">Reference proteome</keyword>
<evidence type="ECO:0000259" key="1">
    <source>
        <dbReference type="Pfam" id="PF01636"/>
    </source>
</evidence>
<dbReference type="RefSeq" id="WP_345093313.1">
    <property type="nucleotide sequence ID" value="NZ_BAAAWG010000025.1"/>
</dbReference>
<dbReference type="EMBL" id="JBHSPW010000015">
    <property type="protein sequence ID" value="MFC5896535.1"/>
    <property type="molecule type" value="Genomic_DNA"/>
</dbReference>
<accession>A0ABW1FQQ0</accession>
<reference evidence="3" key="1">
    <citation type="journal article" date="2019" name="Int. J. Syst. Evol. Microbiol.">
        <title>The Global Catalogue of Microorganisms (GCM) 10K type strain sequencing project: providing services to taxonomists for standard genome sequencing and annotation.</title>
        <authorList>
            <consortium name="The Broad Institute Genomics Platform"/>
            <consortium name="The Broad Institute Genome Sequencing Center for Infectious Disease"/>
            <person name="Wu L."/>
            <person name="Ma J."/>
        </authorList>
    </citation>
    <scope>NUCLEOTIDE SEQUENCE [LARGE SCALE GENOMIC DNA]</scope>
    <source>
        <strain evidence="3">CGMCC 1.15809</strain>
    </source>
</reference>
<dbReference type="SUPFAM" id="SSF56112">
    <property type="entry name" value="Protein kinase-like (PK-like)"/>
    <property type="match status" value="1"/>
</dbReference>
<protein>
    <submittedName>
        <fullName evidence="2">Phosphotransferase family protein</fullName>
    </submittedName>
</protein>
<dbReference type="PANTHER" id="PTHR21310:SF15">
    <property type="entry name" value="AMINOGLYCOSIDE PHOSPHOTRANSFERASE DOMAIN-CONTAINING PROTEIN"/>
    <property type="match status" value="1"/>
</dbReference>
<dbReference type="Gene3D" id="3.90.1200.10">
    <property type="match status" value="1"/>
</dbReference>
<organism evidence="2 3">
    <name type="scientific">Streptomyces ramulosus</name>
    <dbReference type="NCBI Taxonomy" id="47762"/>
    <lineage>
        <taxon>Bacteria</taxon>
        <taxon>Bacillati</taxon>
        <taxon>Actinomycetota</taxon>
        <taxon>Actinomycetes</taxon>
        <taxon>Kitasatosporales</taxon>
        <taxon>Streptomycetaceae</taxon>
        <taxon>Streptomyces</taxon>
    </lineage>
</organism>
<dbReference type="Pfam" id="PF01636">
    <property type="entry name" value="APH"/>
    <property type="match status" value="1"/>
</dbReference>
<evidence type="ECO:0000313" key="3">
    <source>
        <dbReference type="Proteomes" id="UP001596241"/>
    </source>
</evidence>
<dbReference type="PANTHER" id="PTHR21310">
    <property type="entry name" value="AMINOGLYCOSIDE PHOSPHOTRANSFERASE-RELATED-RELATED"/>
    <property type="match status" value="1"/>
</dbReference>
<gene>
    <name evidence="2" type="ORF">ACFP3M_27430</name>
</gene>
<feature type="domain" description="Aminoglycoside phosphotransferase" evidence="1">
    <location>
        <begin position="35"/>
        <end position="277"/>
    </location>
</feature>